<dbReference type="AlphaFoldDB" id="I0IF08"/>
<evidence type="ECO:0000313" key="2">
    <source>
        <dbReference type="EMBL" id="BAM03846.1"/>
    </source>
</evidence>
<gene>
    <name evidence="2" type="ordered locus">PSMK_16870</name>
</gene>
<dbReference type="STRING" id="1142394.PSMK_16870"/>
<evidence type="ECO:0000256" key="1">
    <source>
        <dbReference type="SAM" id="MobiDB-lite"/>
    </source>
</evidence>
<feature type="region of interest" description="Disordered" evidence="1">
    <location>
        <begin position="1"/>
        <end position="47"/>
    </location>
</feature>
<sequence length="90" mass="9588">MEWNELFAGAWTPQPQRQPIDAAGDAGPWTALAHNTGRPFTDDSVPSGTQQVAYQVRAARGTRQSGWSEPGILRFVANAAADAAPLRIAA</sequence>
<accession>I0IF08</accession>
<dbReference type="HOGENOM" id="CLU_2438236_0_0_0"/>
<keyword evidence="3" id="KW-1185">Reference proteome</keyword>
<dbReference type="RefSeq" id="WP_014437064.1">
    <property type="nucleotide sequence ID" value="NC_017080.1"/>
</dbReference>
<evidence type="ECO:0000313" key="3">
    <source>
        <dbReference type="Proteomes" id="UP000007881"/>
    </source>
</evidence>
<protein>
    <submittedName>
        <fullName evidence="2">Uncharacterized protein</fullName>
    </submittedName>
</protein>
<proteinExistence type="predicted"/>
<organism evidence="2 3">
    <name type="scientific">Phycisphaera mikurensis (strain NBRC 102666 / KCTC 22515 / FYK2301M01)</name>
    <dbReference type="NCBI Taxonomy" id="1142394"/>
    <lineage>
        <taxon>Bacteria</taxon>
        <taxon>Pseudomonadati</taxon>
        <taxon>Planctomycetota</taxon>
        <taxon>Phycisphaerae</taxon>
        <taxon>Phycisphaerales</taxon>
        <taxon>Phycisphaeraceae</taxon>
        <taxon>Phycisphaera</taxon>
    </lineage>
</organism>
<dbReference type="KEGG" id="phm:PSMK_16870"/>
<dbReference type="Proteomes" id="UP000007881">
    <property type="component" value="Chromosome"/>
</dbReference>
<name>I0IF08_PHYMF</name>
<dbReference type="EMBL" id="AP012338">
    <property type="protein sequence ID" value="BAM03846.1"/>
    <property type="molecule type" value="Genomic_DNA"/>
</dbReference>
<reference evidence="2 3" key="1">
    <citation type="submission" date="2012-02" db="EMBL/GenBank/DDBJ databases">
        <title>Complete genome sequence of Phycisphaera mikurensis NBRC 102666.</title>
        <authorList>
            <person name="Ankai A."/>
            <person name="Hosoyama A."/>
            <person name="Terui Y."/>
            <person name="Sekine M."/>
            <person name="Fukai R."/>
            <person name="Kato Y."/>
            <person name="Nakamura S."/>
            <person name="Yamada-Narita S."/>
            <person name="Kawakoshi A."/>
            <person name="Fukunaga Y."/>
            <person name="Yamazaki S."/>
            <person name="Fujita N."/>
        </authorList>
    </citation>
    <scope>NUCLEOTIDE SEQUENCE [LARGE SCALE GENOMIC DNA]</scope>
    <source>
        <strain evidence="3">NBRC 102666 / KCTC 22515 / FYK2301M01</strain>
    </source>
</reference>